<dbReference type="RefSeq" id="WP_058258321.1">
    <property type="nucleotide sequence ID" value="NZ_LN879430.1"/>
</dbReference>
<comment type="subcellular location">
    <subcellularLocation>
        <location evidence="1">Membrane</location>
        <topology evidence="1">Multi-pass membrane protein</topology>
    </subcellularLocation>
</comment>
<dbReference type="GO" id="GO:0016020">
    <property type="term" value="C:membrane"/>
    <property type="evidence" value="ECO:0007669"/>
    <property type="project" value="UniProtKB-SubCell"/>
</dbReference>
<gene>
    <name evidence="6" type="ORF">SD1D_1481</name>
</gene>
<evidence type="ECO:0000313" key="6">
    <source>
        <dbReference type="EMBL" id="CUH93027.1"/>
    </source>
</evidence>
<dbReference type="NCBIfam" id="TIGR01593">
    <property type="entry name" value="holin_tox_secr"/>
    <property type="match status" value="1"/>
</dbReference>
<evidence type="ECO:0000256" key="4">
    <source>
        <dbReference type="ARBA" id="ARBA00023136"/>
    </source>
</evidence>
<feature type="transmembrane region" description="Helical" evidence="5">
    <location>
        <begin position="29"/>
        <end position="50"/>
    </location>
</feature>
<feature type="transmembrane region" description="Helical" evidence="5">
    <location>
        <begin position="7"/>
        <end position="23"/>
    </location>
</feature>
<evidence type="ECO:0000256" key="3">
    <source>
        <dbReference type="ARBA" id="ARBA00022989"/>
    </source>
</evidence>
<evidence type="ECO:0000313" key="7">
    <source>
        <dbReference type="Proteomes" id="UP000196053"/>
    </source>
</evidence>
<dbReference type="EMBL" id="LN879430">
    <property type="protein sequence ID" value="CUH93027.1"/>
    <property type="molecule type" value="Genomic_DNA"/>
</dbReference>
<sequence length="144" mass="15475">MKTIWTWIQTALTVIGGFLGWFLGGLDGFLYALVAFVAIDYFTGVICAIIDKKLSSEIGAKGIFKKVLIFVLVGIAHILDTQVLGSQNGGALRTAVIFFYLSNEGISILENAGHIGLPIPDKLKAILQQLHGRDEEPPSDGDGT</sequence>
<dbReference type="Pfam" id="PF05105">
    <property type="entry name" value="Phage_holin_4_1"/>
    <property type="match status" value="1"/>
</dbReference>
<feature type="transmembrane region" description="Helical" evidence="5">
    <location>
        <begin position="62"/>
        <end position="79"/>
    </location>
</feature>
<dbReference type="InterPro" id="IPR006480">
    <property type="entry name" value="Phage_holin_4_1"/>
</dbReference>
<evidence type="ECO:0000256" key="5">
    <source>
        <dbReference type="SAM" id="Phobius"/>
    </source>
</evidence>
<evidence type="ECO:0000256" key="1">
    <source>
        <dbReference type="ARBA" id="ARBA00004141"/>
    </source>
</evidence>
<name>A0A0K8J6G9_9FIRM</name>
<dbReference type="OrthoDB" id="88184at2"/>
<dbReference type="AlphaFoldDB" id="A0A0K8J6G9"/>
<evidence type="ECO:0000256" key="2">
    <source>
        <dbReference type="ARBA" id="ARBA00022692"/>
    </source>
</evidence>
<keyword evidence="4 5" id="KW-0472">Membrane</keyword>
<proteinExistence type="predicted"/>
<dbReference type="KEGG" id="hsd:SD1D_1481"/>
<dbReference type="Proteomes" id="UP000196053">
    <property type="component" value="Chromosome I"/>
</dbReference>
<protein>
    <submittedName>
        <fullName evidence="6">Putative membrane protein</fullName>
    </submittedName>
</protein>
<keyword evidence="7" id="KW-1185">Reference proteome</keyword>
<organism evidence="6 7">
    <name type="scientific">Herbinix luporum</name>
    <dbReference type="NCBI Taxonomy" id="1679721"/>
    <lineage>
        <taxon>Bacteria</taxon>
        <taxon>Bacillati</taxon>
        <taxon>Bacillota</taxon>
        <taxon>Clostridia</taxon>
        <taxon>Lachnospirales</taxon>
        <taxon>Lachnospiraceae</taxon>
        <taxon>Herbinix</taxon>
    </lineage>
</organism>
<keyword evidence="2 5" id="KW-0812">Transmembrane</keyword>
<reference evidence="7" key="1">
    <citation type="submission" date="2015-09" db="EMBL/GenBank/DDBJ databases">
        <authorList>
            <person name="Wibberg D."/>
        </authorList>
    </citation>
    <scope>NUCLEOTIDE SEQUENCE [LARGE SCALE GENOMIC DNA]</scope>
    <source>
        <strain evidence="7">SD1D</strain>
    </source>
</reference>
<keyword evidence="3 5" id="KW-1133">Transmembrane helix</keyword>
<accession>A0A0K8J6G9</accession>